<dbReference type="PANTHER" id="PTHR12143:SF39">
    <property type="entry name" value="SECRETED PROTEIN"/>
    <property type="match status" value="1"/>
</dbReference>
<dbReference type="Gene3D" id="3.30.2080.10">
    <property type="entry name" value="GH92 mannosidase domain"/>
    <property type="match status" value="1"/>
</dbReference>
<dbReference type="Pfam" id="PF17678">
    <property type="entry name" value="Glyco_hydro_92N"/>
    <property type="match status" value="1"/>
</dbReference>
<dbReference type="FunFam" id="3.30.2080.10:FF:000001">
    <property type="entry name" value="Alpha-1,2-mannosidase subfamily"/>
    <property type="match status" value="1"/>
</dbReference>
<dbReference type="Gene3D" id="1.20.1050.60">
    <property type="entry name" value="alpha-1,2-mannosidase"/>
    <property type="match status" value="1"/>
</dbReference>
<dbReference type="NCBIfam" id="TIGR01180">
    <property type="entry name" value="aman2_put"/>
    <property type="match status" value="1"/>
</dbReference>
<evidence type="ECO:0000259" key="4">
    <source>
        <dbReference type="Pfam" id="PF07971"/>
    </source>
</evidence>
<keyword evidence="7" id="KW-1185">Reference proteome</keyword>
<dbReference type="PROSITE" id="PS51257">
    <property type="entry name" value="PROKAR_LIPOPROTEIN"/>
    <property type="match status" value="1"/>
</dbReference>
<comment type="caution">
    <text evidence="6">The sequence shown here is derived from an EMBL/GenBank/DDBJ whole genome shotgun (WGS) entry which is preliminary data.</text>
</comment>
<comment type="subunit">
    <text evidence="2">Monomer.</text>
</comment>
<dbReference type="InterPro" id="IPR050883">
    <property type="entry name" value="PNGase"/>
</dbReference>
<name>A0AAN4VZE1_9BACT</name>
<dbReference type="InterPro" id="IPR008928">
    <property type="entry name" value="6-hairpin_glycosidase_sf"/>
</dbReference>
<dbReference type="PANTHER" id="PTHR12143">
    <property type="entry name" value="PEPTIDE N-GLYCANASE PNGASE -RELATED"/>
    <property type="match status" value="1"/>
</dbReference>
<accession>A0AAN4VZE1</accession>
<evidence type="ECO:0000256" key="3">
    <source>
        <dbReference type="ARBA" id="ARBA00022837"/>
    </source>
</evidence>
<dbReference type="FunFam" id="1.20.1050.60:FF:000001">
    <property type="entry name" value="Putative alpha-1,2-mannosidase"/>
    <property type="match status" value="1"/>
</dbReference>
<evidence type="ECO:0000313" key="7">
    <source>
        <dbReference type="Proteomes" id="UP001310022"/>
    </source>
</evidence>
<evidence type="ECO:0000256" key="2">
    <source>
        <dbReference type="ARBA" id="ARBA00011245"/>
    </source>
</evidence>
<dbReference type="SUPFAM" id="SSF48208">
    <property type="entry name" value="Six-hairpin glycosidases"/>
    <property type="match status" value="1"/>
</dbReference>
<dbReference type="InterPro" id="IPR012939">
    <property type="entry name" value="Glyco_hydro_92"/>
</dbReference>
<dbReference type="GO" id="GO:0000224">
    <property type="term" value="F:peptide-N4-(N-acetyl-beta-glucosaminyl)asparagine amidase activity"/>
    <property type="evidence" value="ECO:0007669"/>
    <property type="project" value="TreeGrafter"/>
</dbReference>
<dbReference type="GO" id="GO:0005975">
    <property type="term" value="P:carbohydrate metabolic process"/>
    <property type="evidence" value="ECO:0007669"/>
    <property type="project" value="InterPro"/>
</dbReference>
<dbReference type="GO" id="GO:0030246">
    <property type="term" value="F:carbohydrate binding"/>
    <property type="evidence" value="ECO:0007669"/>
    <property type="project" value="InterPro"/>
</dbReference>
<feature type="domain" description="Glycosyl hydrolase family 92" evidence="4">
    <location>
        <begin position="285"/>
        <end position="747"/>
    </location>
</feature>
<organism evidence="6 7">
    <name type="scientific">Persicobacter diffluens</name>
    <dbReference type="NCBI Taxonomy" id="981"/>
    <lineage>
        <taxon>Bacteria</taxon>
        <taxon>Pseudomonadati</taxon>
        <taxon>Bacteroidota</taxon>
        <taxon>Cytophagia</taxon>
        <taxon>Cytophagales</taxon>
        <taxon>Persicobacteraceae</taxon>
        <taxon>Persicobacter</taxon>
    </lineage>
</organism>
<dbReference type="InterPro" id="IPR014718">
    <property type="entry name" value="GH-type_carb-bd"/>
</dbReference>
<dbReference type="GO" id="GO:0006516">
    <property type="term" value="P:glycoprotein catabolic process"/>
    <property type="evidence" value="ECO:0007669"/>
    <property type="project" value="TreeGrafter"/>
</dbReference>
<reference evidence="6 7" key="1">
    <citation type="submission" date="2021-12" db="EMBL/GenBank/DDBJ databases">
        <title>Genome sequencing of bacteria with rrn-lacking chromosome and rrn-plasmid.</title>
        <authorList>
            <person name="Anda M."/>
            <person name="Iwasaki W."/>
        </authorList>
    </citation>
    <scope>NUCLEOTIDE SEQUENCE [LARGE SCALE GENOMIC DNA]</scope>
    <source>
        <strain evidence="6 7">NBRC 15940</strain>
    </source>
</reference>
<proteinExistence type="predicted"/>
<evidence type="ECO:0000313" key="6">
    <source>
        <dbReference type="EMBL" id="GJM62558.1"/>
    </source>
</evidence>
<dbReference type="Pfam" id="PF07971">
    <property type="entry name" value="Glyco_hydro_92"/>
    <property type="match status" value="1"/>
</dbReference>
<keyword evidence="3" id="KW-0106">Calcium</keyword>
<gene>
    <name evidence="6" type="ORF">PEDI_31100</name>
</gene>
<evidence type="ECO:0000259" key="5">
    <source>
        <dbReference type="Pfam" id="PF17678"/>
    </source>
</evidence>
<dbReference type="RefSeq" id="WP_338237828.1">
    <property type="nucleotide sequence ID" value="NZ_BQKE01000002.1"/>
</dbReference>
<comment type="cofactor">
    <cofactor evidence="1">
        <name>Ca(2+)</name>
        <dbReference type="ChEBI" id="CHEBI:29108"/>
    </cofactor>
</comment>
<protein>
    <submittedName>
        <fullName evidence="6">Alpha-1 2-mannosidase</fullName>
    </submittedName>
</protein>
<evidence type="ECO:0000256" key="1">
    <source>
        <dbReference type="ARBA" id="ARBA00001913"/>
    </source>
</evidence>
<dbReference type="Proteomes" id="UP001310022">
    <property type="component" value="Unassembled WGS sequence"/>
</dbReference>
<dbReference type="InterPro" id="IPR005887">
    <property type="entry name" value="GH92_a_mannosidase_put"/>
</dbReference>
<dbReference type="AlphaFoldDB" id="A0AAN4VZE1"/>
<dbReference type="EMBL" id="BQKE01000002">
    <property type="protein sequence ID" value="GJM62558.1"/>
    <property type="molecule type" value="Genomic_DNA"/>
</dbReference>
<sequence>MSFKHFFLLASIALMSCKTTEETTIAAVDYTQYVNTFTGTDGPGNTYPGATVPHGMIQLSPDNGYGGWDRIAGYFWPDSTIAGFSHTHLSGTGAGDLYDILVMPLNDKSDRHLVEGPVQREVSLFSHDQEAASPGYYEVELLDYGIKAEMTATERVGVHRYQMPAAEGSKIKLDLGYALNWDAPTATQIKVIDNETVVGYRYSSGWAAVQKEHFVMKFSEPFSSYELYDYQKAYDKKTSGNNTAVKVDGNEVNSKFTKAYFHFAGKEAKEIMVKVALSSVDIEGAMNNMSAECPGFDFDAIRATAKSKWNEELGKIAIETPIQKDKEVFYTAMYQSHLAPTIHSDVDGRAKGADQEIHQAKGYTRYDTFSLWDTFRAAHPLYTMIDPDRAVDMVKSLMAYYEEIGELPVWSMKGNETYMMIAYHAVPVITDAYFKGLLNDMDAEKLFEACKAAAMMDNREIDTYKELGYVPHSDGHENWSVSKTMEYAYDDWCVAQLAKALNKQEDYEMFMKRAANWENVYHDGLTWILPKDKKGNWVGEKGFDAKNYSDDYCESNAWHYVFFVPQDIEGLIYKMGEPQFEAKLDSNFNYFPAPEDDLPIFSTGMIGQYAHGNEPSHHVAYLYNYVGKPWKTQERVREILATQYRAEPDGVCGNEDCGQMSAWYIYSALGFYPVNPATGDYDIGSPKFDKATIKVKDGKTFTVVAHNNNEKNIYIQKVSLNGKPLEKAFINHADITKGGELVFEMGPEPNTSLTF</sequence>
<dbReference type="GO" id="GO:0005829">
    <property type="term" value="C:cytosol"/>
    <property type="evidence" value="ECO:0007669"/>
    <property type="project" value="TreeGrafter"/>
</dbReference>
<dbReference type="InterPro" id="IPR041371">
    <property type="entry name" value="GH92_N"/>
</dbReference>
<dbReference type="Gene3D" id="2.70.98.10">
    <property type="match status" value="1"/>
</dbReference>
<dbReference type="Gene3D" id="1.20.1610.10">
    <property type="entry name" value="alpha-1,2-mannosidases domains"/>
    <property type="match status" value="1"/>
</dbReference>
<feature type="domain" description="Glycosyl hydrolase family 92 N-terminal" evidence="5">
    <location>
        <begin position="33"/>
        <end position="278"/>
    </location>
</feature>